<dbReference type="PROSITE" id="PS00216">
    <property type="entry name" value="SUGAR_TRANSPORT_1"/>
    <property type="match status" value="1"/>
</dbReference>
<evidence type="ECO:0000259" key="30">
    <source>
        <dbReference type="PROSITE" id="PS51194"/>
    </source>
</evidence>
<evidence type="ECO:0000256" key="6">
    <source>
        <dbReference type="ARBA" id="ARBA00022741"/>
    </source>
</evidence>
<evidence type="ECO:0000256" key="7">
    <source>
        <dbReference type="ARBA" id="ARBA00022763"/>
    </source>
</evidence>
<dbReference type="GO" id="GO:0003677">
    <property type="term" value="F:DNA binding"/>
    <property type="evidence" value="ECO:0007669"/>
    <property type="project" value="UniProtKB-KW"/>
</dbReference>
<dbReference type="PROSITE" id="PS50850">
    <property type="entry name" value="MFS"/>
    <property type="match status" value="1"/>
</dbReference>
<evidence type="ECO:0000313" key="32">
    <source>
        <dbReference type="Proteomes" id="UP000789706"/>
    </source>
</evidence>
<dbReference type="GO" id="GO:0000112">
    <property type="term" value="C:nucleotide-excision repair factor 3 complex"/>
    <property type="evidence" value="ECO:0007669"/>
    <property type="project" value="TreeGrafter"/>
</dbReference>
<dbReference type="Pfam" id="PF07690">
    <property type="entry name" value="MFS_1"/>
    <property type="match status" value="1"/>
</dbReference>
<feature type="transmembrane region" description="Helical" evidence="27">
    <location>
        <begin position="1150"/>
        <end position="1168"/>
    </location>
</feature>
<dbReference type="InterPro" id="IPR027417">
    <property type="entry name" value="P-loop_NTPase"/>
</dbReference>
<keyword evidence="11 27" id="KW-1133">Transmembrane helix</keyword>
<keyword evidence="14 27" id="KW-0472">Membrane</keyword>
<evidence type="ECO:0000256" key="21">
    <source>
        <dbReference type="ARBA" id="ARBA00048988"/>
    </source>
</evidence>
<evidence type="ECO:0000256" key="17">
    <source>
        <dbReference type="ARBA" id="ARBA00023235"/>
    </source>
</evidence>
<evidence type="ECO:0000256" key="5">
    <source>
        <dbReference type="ARBA" id="ARBA00022692"/>
    </source>
</evidence>
<evidence type="ECO:0000256" key="19">
    <source>
        <dbReference type="ARBA" id="ARBA00034617"/>
    </source>
</evidence>
<comment type="catalytic activity">
    <reaction evidence="19">
        <text>Couples ATP hydrolysis with the unwinding of duplex DNA by translocating in the 3'-5' direction.</text>
        <dbReference type="EC" id="5.6.2.4"/>
    </reaction>
</comment>
<dbReference type="Pfam" id="PF13625">
    <property type="entry name" value="Helicase_C_3"/>
    <property type="match status" value="1"/>
</dbReference>
<dbReference type="AlphaFoldDB" id="A0A9N9FDR1"/>
<evidence type="ECO:0000256" key="13">
    <source>
        <dbReference type="ARBA" id="ARBA00023125"/>
    </source>
</evidence>
<comment type="subunit">
    <text evidence="4">Component of the 7-subunit TFIIH core complex composed of XPB/SSL2, XPD/RAD3, SSL1, TFB1, TFB2, TFB4 and TFB5, which is active in NER. The core complex associates with the 3-subunit CTD-kinase module TFIIK composed of CCL1, KIN28 and TFB3 to form the 10-subunit holoenzyme (holo-TFIIH) active in transcription.</text>
</comment>
<dbReference type="InterPro" id="IPR032438">
    <property type="entry name" value="ERCC3_RAD25_C"/>
</dbReference>
<evidence type="ECO:0000256" key="25">
    <source>
        <dbReference type="ARBA" id="ARBA00078607"/>
    </source>
</evidence>
<comment type="subcellular location">
    <subcellularLocation>
        <location evidence="2">Membrane</location>
        <topology evidence="2">Multi-pass membrane protein</topology>
    </subcellularLocation>
    <subcellularLocation>
        <location evidence="1">Nucleus</location>
    </subcellularLocation>
</comment>
<keyword evidence="10" id="KW-0067">ATP-binding</keyword>
<dbReference type="Pfam" id="PF16203">
    <property type="entry name" value="ERCC3_RAD25_C"/>
    <property type="match status" value="1"/>
</dbReference>
<evidence type="ECO:0000256" key="3">
    <source>
        <dbReference type="ARBA" id="ARBA00006637"/>
    </source>
</evidence>
<evidence type="ECO:0000256" key="4">
    <source>
        <dbReference type="ARBA" id="ARBA00011640"/>
    </source>
</evidence>
<evidence type="ECO:0000256" key="11">
    <source>
        <dbReference type="ARBA" id="ARBA00022989"/>
    </source>
</evidence>
<dbReference type="SMART" id="SM00490">
    <property type="entry name" value="HELICc"/>
    <property type="match status" value="1"/>
</dbReference>
<feature type="transmembrane region" description="Helical" evidence="27">
    <location>
        <begin position="860"/>
        <end position="877"/>
    </location>
</feature>
<feature type="transmembrane region" description="Helical" evidence="27">
    <location>
        <begin position="1085"/>
        <end position="1107"/>
    </location>
</feature>
<comment type="caution">
    <text evidence="31">The sequence shown here is derived from an EMBL/GenBank/DDBJ whole genome shotgun (WGS) entry which is preliminary data.</text>
</comment>
<evidence type="ECO:0000313" key="31">
    <source>
        <dbReference type="EMBL" id="CAG8526909.1"/>
    </source>
</evidence>
<dbReference type="PANTHER" id="PTHR11274">
    <property type="entry name" value="RAD25/XP-B DNA REPAIR HELICASE"/>
    <property type="match status" value="1"/>
</dbReference>
<dbReference type="PROSITE" id="PS51192">
    <property type="entry name" value="HELICASE_ATP_BIND_1"/>
    <property type="match status" value="1"/>
</dbReference>
<dbReference type="NCBIfam" id="TIGR00603">
    <property type="entry name" value="rad25"/>
    <property type="match status" value="1"/>
</dbReference>
<dbReference type="CDD" id="cd18029">
    <property type="entry name" value="DEXHc_XPB"/>
    <property type="match status" value="1"/>
</dbReference>
<keyword evidence="13" id="KW-0238">DNA-binding</keyword>
<dbReference type="GO" id="GO:0043138">
    <property type="term" value="F:3'-5' DNA helicase activity"/>
    <property type="evidence" value="ECO:0007669"/>
    <property type="project" value="UniProtKB-EC"/>
</dbReference>
<dbReference type="InterPro" id="IPR001161">
    <property type="entry name" value="XPB/Ssl2"/>
</dbReference>
<feature type="transmembrane region" description="Helical" evidence="27">
    <location>
        <begin position="761"/>
        <end position="782"/>
    </location>
</feature>
<sequence length="1169" mass="131944">MSLTKRRLQDDQSITQKNVKRSKKLSKNPKNPDMDYTSDMEDINKVDDLKDPILPKIATIGLDKELEKAYTNQDNKLDEASHVFGKNDFSHISLKKDHVNRPLWINPITGYIILEGFSPYADKAQDFLITISEPVSRPSLIHEYKMTPYSLYAAVSVGLETEAIIEVLKRMSKTDIPESLIDMIRKFTVSYGKVKLLLRHNRYFVESSHADVLQIKDWVISSKKDNDQKILENKNKTDTQDEEIFNAVLAIDKEKFEIVRRRCNQLNYPMLEEYDFRNDSILPSLDVDLKPITVIRPYQEKCLSKMFGNGRARSGIIVLPCGAGKTLVGITAACTIKKSCLIICTSAVSVMQWKQQFLQWSNIKESQIASFTSDHKEKFSGNSGIVISTYSMVANTRSRSHEAARMMEFITGREWGLVILDEVHVVPANMFRRVVTTIAGHTKLGLTATLVREDDKIEDLNFLIGPKLYEANWMDLASKGHIANVQCAEVWCPMIPEFYAEYINASSRKRMLLYAMNPNKFQACEFLIRYHEDRGDKVIVFSDNVFALEKYAKKLKVPFIHGKTKPHERMHYLSKFQHDPKINTIFLSKVGDTSLDLPEATCLIQISSHYGSRRQEAQRLGRILRAKRRNDEGFNAFFYSLVSTDTQEMHYSTKRQQFLIDQGYAFKVITSLEGMNEEPNLSYREHSEQMSLLSEVLLANDSAADLDDIEHNPEDLPGTVTSRNFYPKVKRSVGNMKSLSGADNMAYCEGSNRAQKTKKTVSVVFIALLLDILAFTIILPLFPRLLQGYQEREKGEETTTILKWFLYQIQLFKKFTGGGMNPKWDLVLLGGALGSLYSFLQFLAAPFIGAFSDKYGRRNTLLVTMIGNILSTFIWLFSKSFGWFVISRIVGGLSEGNVQLSIAIVSDVTTQETRSKGLALVGIAFAISFTIGPALGAYFASVDLSKSFPQFIEWGLNPYSSPALLALILLINQSKKSSSNIIIIKREQRLKNLKILNWIHFLFLFSFSGMEFTLTFLTFDLFDFTNMQNGKLLGYVGILSAIIQGGYVRRNAHKIGEKRLVIQGVLSCAIALSIIASLTNISNGILWLYVGATFLAFTSATVVNCLTSIATMQSKGKVLGKFRSFGQLGRASGPIASCGLYWMMGSEKCYGLGASLMLMIFILIVFTTL</sequence>
<gene>
    <name evidence="31" type="ORF">DEBURN_LOCUS5947</name>
</gene>
<dbReference type="Pfam" id="PF04851">
    <property type="entry name" value="ResIII"/>
    <property type="match status" value="1"/>
</dbReference>
<evidence type="ECO:0000256" key="1">
    <source>
        <dbReference type="ARBA" id="ARBA00004123"/>
    </source>
</evidence>
<evidence type="ECO:0000256" key="8">
    <source>
        <dbReference type="ARBA" id="ARBA00022801"/>
    </source>
</evidence>
<feature type="domain" description="Helicase C-terminal" evidence="30">
    <location>
        <begin position="522"/>
        <end position="680"/>
    </location>
</feature>
<evidence type="ECO:0000256" key="14">
    <source>
        <dbReference type="ARBA" id="ARBA00023136"/>
    </source>
</evidence>
<dbReference type="InterPro" id="IPR032830">
    <property type="entry name" value="XPB/Ssl2_N"/>
</dbReference>
<dbReference type="InterPro" id="IPR006935">
    <property type="entry name" value="Helicase/UvrB_N"/>
</dbReference>
<dbReference type="Gene3D" id="3.40.50.300">
    <property type="entry name" value="P-loop containing nucleotide triphosphate hydrolases"/>
    <property type="match status" value="2"/>
</dbReference>
<dbReference type="PRINTS" id="PR00851">
    <property type="entry name" value="XRODRMPGMNTB"/>
</dbReference>
<feature type="transmembrane region" description="Helical" evidence="27">
    <location>
        <begin position="1060"/>
        <end position="1079"/>
    </location>
</feature>
<protein>
    <recommendedName>
        <fullName evidence="20">DNA 3'-5' helicase</fullName>
        <ecNumber evidence="20">5.6.2.4</ecNumber>
    </recommendedName>
    <alternativeName>
        <fullName evidence="25">DNA repair helicase RAD25</fullName>
    </alternativeName>
    <alternativeName>
        <fullName evidence="24">RNA polymerase II transcription factor B subunit SSL2</fullName>
    </alternativeName>
    <alternativeName>
        <fullName evidence="23">Suppressor of stem-loop mutation 2</fullName>
    </alternativeName>
</protein>
<dbReference type="SUPFAM" id="SSF52540">
    <property type="entry name" value="P-loop containing nucleoside triphosphate hydrolases"/>
    <property type="match status" value="2"/>
</dbReference>
<evidence type="ECO:0000256" key="12">
    <source>
        <dbReference type="ARBA" id="ARBA00023015"/>
    </source>
</evidence>
<feature type="transmembrane region" description="Helical" evidence="27">
    <location>
        <begin position="917"/>
        <end position="939"/>
    </location>
</feature>
<keyword evidence="32" id="KW-1185">Reference proteome</keyword>
<comment type="catalytic activity">
    <reaction evidence="21">
        <text>ATP + H2O = ADP + phosphate + H(+)</text>
        <dbReference type="Rhea" id="RHEA:13065"/>
        <dbReference type="ChEBI" id="CHEBI:15377"/>
        <dbReference type="ChEBI" id="CHEBI:15378"/>
        <dbReference type="ChEBI" id="CHEBI:30616"/>
        <dbReference type="ChEBI" id="CHEBI:43474"/>
        <dbReference type="ChEBI" id="CHEBI:456216"/>
        <dbReference type="EC" id="5.6.2.4"/>
    </reaction>
</comment>
<name>A0A9N9FDR1_9GLOM</name>
<dbReference type="OrthoDB" id="10262986at2759"/>
<dbReference type="FunFam" id="3.40.50.300:FF:000117">
    <property type="entry name" value="Putative DNA repair helicase rad25"/>
    <property type="match status" value="1"/>
</dbReference>
<evidence type="ECO:0000256" key="15">
    <source>
        <dbReference type="ARBA" id="ARBA00023163"/>
    </source>
</evidence>
<dbReference type="Proteomes" id="UP000789706">
    <property type="component" value="Unassembled WGS sequence"/>
</dbReference>
<dbReference type="CDD" id="cd18789">
    <property type="entry name" value="SF2_C_XPB"/>
    <property type="match status" value="1"/>
</dbReference>
<feature type="region of interest" description="Disordered" evidence="26">
    <location>
        <begin position="1"/>
        <end position="39"/>
    </location>
</feature>
<feature type="transmembrane region" description="Helical" evidence="27">
    <location>
        <begin position="995"/>
        <end position="1017"/>
    </location>
</feature>
<proteinExistence type="inferred from homology"/>
<keyword evidence="6" id="KW-0547">Nucleotide-binding</keyword>
<evidence type="ECO:0000256" key="27">
    <source>
        <dbReference type="SAM" id="Phobius"/>
    </source>
</evidence>
<keyword evidence="9" id="KW-0347">Helicase</keyword>
<dbReference type="GO" id="GO:0097550">
    <property type="term" value="C:transcription preinitiation complex"/>
    <property type="evidence" value="ECO:0007669"/>
    <property type="project" value="TreeGrafter"/>
</dbReference>
<feature type="transmembrane region" description="Helical" evidence="27">
    <location>
        <begin position="826"/>
        <end position="848"/>
    </location>
</feature>
<dbReference type="InterPro" id="IPR020846">
    <property type="entry name" value="MFS_dom"/>
</dbReference>
<dbReference type="InterPro" id="IPR011701">
    <property type="entry name" value="MFS"/>
</dbReference>
<evidence type="ECO:0000256" key="18">
    <source>
        <dbReference type="ARBA" id="ARBA00023242"/>
    </source>
</evidence>
<dbReference type="PANTHER" id="PTHR11274:SF0">
    <property type="entry name" value="GENERAL TRANSCRIPTION AND DNA REPAIR FACTOR IIH HELICASE SUBUNIT XPB"/>
    <property type="match status" value="1"/>
</dbReference>
<keyword evidence="7" id="KW-0227">DNA damage</keyword>
<evidence type="ECO:0000256" key="22">
    <source>
        <dbReference type="ARBA" id="ARBA00058901"/>
    </source>
</evidence>
<keyword evidence="16" id="KW-0234">DNA repair</keyword>
<evidence type="ECO:0000259" key="28">
    <source>
        <dbReference type="PROSITE" id="PS50850"/>
    </source>
</evidence>
<evidence type="ECO:0000256" key="26">
    <source>
        <dbReference type="SAM" id="MobiDB-lite"/>
    </source>
</evidence>
<dbReference type="GO" id="GO:0006289">
    <property type="term" value="P:nucleotide-excision repair"/>
    <property type="evidence" value="ECO:0007669"/>
    <property type="project" value="InterPro"/>
</dbReference>
<evidence type="ECO:0000256" key="20">
    <source>
        <dbReference type="ARBA" id="ARBA00034808"/>
    </source>
</evidence>
<dbReference type="EMBL" id="CAJVPK010000566">
    <property type="protein sequence ID" value="CAG8526909.1"/>
    <property type="molecule type" value="Genomic_DNA"/>
</dbReference>
<dbReference type="GO" id="GO:0016020">
    <property type="term" value="C:membrane"/>
    <property type="evidence" value="ECO:0007669"/>
    <property type="project" value="UniProtKB-SubCell"/>
</dbReference>
<feature type="transmembrane region" description="Helical" evidence="27">
    <location>
        <begin position="1032"/>
        <end position="1048"/>
    </location>
</feature>
<keyword evidence="17" id="KW-0413">Isomerase</keyword>
<dbReference type="SMART" id="SM00487">
    <property type="entry name" value="DEXDc"/>
    <property type="match status" value="1"/>
</dbReference>
<dbReference type="SUPFAM" id="SSF103473">
    <property type="entry name" value="MFS general substrate transporter"/>
    <property type="match status" value="1"/>
</dbReference>
<comment type="function">
    <text evidence="22">ATP-dependent 3'-5' DNA helicase/translocase; binds dsDNA rather than ssDNA, unzipping it in a translocase rather than classical helicase activity. Component of the general transcription and DNA repair factor IIH (TFIIH) core complex. When complexed to CDK-activating kinase (CAK), involved in RNA transcription by RNA polymerase II. Also involved in transcription-coupled nucleotide excision repair (NER) of damaged DNA. In NER, TFIIH acts by opening DNA around the lesion to allow the excision of the damaged oligonucleotide and its replacement by a new DNA fragment. The ATPase activity of XPB/SSL2, but not its helicase activity, is required for DNA opening. In transcription, TFIIH has an essential role in transcription initiation. When the pre-initiation complex (PIC) has been established, TFIIH is required for promoter opening and promoter escape. The ATP-dependent helicase activity of XPB/SSL2 is required for promoter opening and promoter escape.</text>
</comment>
<evidence type="ECO:0000256" key="23">
    <source>
        <dbReference type="ARBA" id="ARBA00075489"/>
    </source>
</evidence>
<feature type="transmembrane region" description="Helical" evidence="27">
    <location>
        <begin position="959"/>
        <end position="974"/>
    </location>
</feature>
<feature type="compositionally biased region" description="Basic residues" evidence="26">
    <location>
        <begin position="18"/>
        <end position="27"/>
    </location>
</feature>
<evidence type="ECO:0000256" key="10">
    <source>
        <dbReference type="ARBA" id="ARBA00022840"/>
    </source>
</evidence>
<evidence type="ECO:0000256" key="16">
    <source>
        <dbReference type="ARBA" id="ARBA00023204"/>
    </source>
</evidence>
<accession>A0A9N9FDR1</accession>
<dbReference type="GO" id="GO:0016787">
    <property type="term" value="F:hydrolase activity"/>
    <property type="evidence" value="ECO:0007669"/>
    <property type="project" value="UniProtKB-KW"/>
</dbReference>
<dbReference type="InterPro" id="IPR005829">
    <property type="entry name" value="Sugar_transporter_CS"/>
</dbReference>
<evidence type="ECO:0000256" key="24">
    <source>
        <dbReference type="ARBA" id="ARBA00076598"/>
    </source>
</evidence>
<keyword evidence="12" id="KW-0805">Transcription regulation</keyword>
<keyword evidence="5 27" id="KW-0812">Transmembrane</keyword>
<keyword evidence="8" id="KW-0378">Hydrolase</keyword>
<dbReference type="PROSITE" id="PS51194">
    <property type="entry name" value="HELICASE_CTER"/>
    <property type="match status" value="1"/>
</dbReference>
<evidence type="ECO:0000256" key="9">
    <source>
        <dbReference type="ARBA" id="ARBA00022806"/>
    </source>
</evidence>
<comment type="similarity">
    <text evidence="3">Belongs to the helicase family. RAD25/XPB subfamily.</text>
</comment>
<evidence type="ECO:0000259" key="29">
    <source>
        <dbReference type="PROSITE" id="PS51192"/>
    </source>
</evidence>
<organism evidence="31 32">
    <name type="scientific">Diversispora eburnea</name>
    <dbReference type="NCBI Taxonomy" id="1213867"/>
    <lineage>
        <taxon>Eukaryota</taxon>
        <taxon>Fungi</taxon>
        <taxon>Fungi incertae sedis</taxon>
        <taxon>Mucoromycota</taxon>
        <taxon>Glomeromycotina</taxon>
        <taxon>Glomeromycetes</taxon>
        <taxon>Diversisporales</taxon>
        <taxon>Diversisporaceae</taxon>
        <taxon>Diversispora</taxon>
    </lineage>
</organism>
<keyword evidence="18" id="KW-0539">Nucleus</keyword>
<evidence type="ECO:0000256" key="2">
    <source>
        <dbReference type="ARBA" id="ARBA00004141"/>
    </source>
</evidence>
<dbReference type="EC" id="5.6.2.4" evidence="20"/>
<feature type="domain" description="Major facilitator superfamily (MFS) profile" evidence="28">
    <location>
        <begin position="760"/>
        <end position="1169"/>
    </location>
</feature>
<dbReference type="GO" id="GO:0005675">
    <property type="term" value="C:transcription factor TFIIH holo complex"/>
    <property type="evidence" value="ECO:0007669"/>
    <property type="project" value="TreeGrafter"/>
</dbReference>
<dbReference type="Gene3D" id="1.20.1250.20">
    <property type="entry name" value="MFS general substrate transporter like domains"/>
    <property type="match status" value="1"/>
</dbReference>
<dbReference type="InterPro" id="IPR014001">
    <property type="entry name" value="Helicase_ATP-bd"/>
</dbReference>
<reference evidence="31" key="1">
    <citation type="submission" date="2021-06" db="EMBL/GenBank/DDBJ databases">
        <authorList>
            <person name="Kallberg Y."/>
            <person name="Tangrot J."/>
            <person name="Rosling A."/>
        </authorList>
    </citation>
    <scope>NUCLEOTIDE SEQUENCE</scope>
    <source>
        <strain evidence="31">AZ414A</strain>
    </source>
</reference>
<dbReference type="GO" id="GO:0005524">
    <property type="term" value="F:ATP binding"/>
    <property type="evidence" value="ECO:0007669"/>
    <property type="project" value="UniProtKB-KW"/>
</dbReference>
<dbReference type="GO" id="GO:0006367">
    <property type="term" value="P:transcription initiation at RNA polymerase II promoter"/>
    <property type="evidence" value="ECO:0007669"/>
    <property type="project" value="InterPro"/>
</dbReference>
<dbReference type="FunFam" id="3.40.50.300:FF:000077">
    <property type="entry name" value="Probable DNA repair helicase RAD25"/>
    <property type="match status" value="1"/>
</dbReference>
<feature type="domain" description="Helicase ATP-binding" evidence="29">
    <location>
        <begin position="306"/>
        <end position="468"/>
    </location>
</feature>
<keyword evidence="15" id="KW-0804">Transcription</keyword>
<dbReference type="GO" id="GO:0022857">
    <property type="term" value="F:transmembrane transporter activity"/>
    <property type="evidence" value="ECO:0007669"/>
    <property type="project" value="InterPro"/>
</dbReference>
<dbReference type="InterPro" id="IPR001650">
    <property type="entry name" value="Helicase_C-like"/>
</dbReference>
<dbReference type="InterPro" id="IPR036259">
    <property type="entry name" value="MFS_trans_sf"/>
</dbReference>
<dbReference type="InterPro" id="IPR050615">
    <property type="entry name" value="ATP-dep_DNA_Helicase"/>
</dbReference>